<dbReference type="InterPro" id="IPR036754">
    <property type="entry name" value="YbaK/aa-tRNA-synt-asso_dom_sf"/>
</dbReference>
<accession>A0A2N6CZB7</accession>
<dbReference type="PANTHER" id="PTHR30411:SF1">
    <property type="entry name" value="CYTOPLASMIC PROTEIN"/>
    <property type="match status" value="1"/>
</dbReference>
<evidence type="ECO:0000259" key="1">
    <source>
        <dbReference type="Pfam" id="PF04073"/>
    </source>
</evidence>
<dbReference type="SUPFAM" id="SSF55826">
    <property type="entry name" value="YbaK/ProRS associated domain"/>
    <property type="match status" value="1"/>
</dbReference>
<dbReference type="EMBL" id="PKUN01000003">
    <property type="protein sequence ID" value="PLX62727.1"/>
    <property type="molecule type" value="Genomic_DNA"/>
</dbReference>
<comment type="caution">
    <text evidence="2">The sequence shown here is derived from an EMBL/GenBank/DDBJ whole genome shotgun (WGS) entry which is preliminary data.</text>
</comment>
<dbReference type="GO" id="GO:0002161">
    <property type="term" value="F:aminoacyl-tRNA deacylase activity"/>
    <property type="evidence" value="ECO:0007669"/>
    <property type="project" value="InterPro"/>
</dbReference>
<evidence type="ECO:0000313" key="2">
    <source>
        <dbReference type="EMBL" id="PLX62727.1"/>
    </source>
</evidence>
<feature type="domain" description="YbaK/aminoacyl-tRNA synthetase-associated" evidence="1">
    <location>
        <begin position="25"/>
        <end position="139"/>
    </location>
</feature>
<dbReference type="RefSeq" id="WP_273437910.1">
    <property type="nucleotide sequence ID" value="NZ_CAXXYC010000001.1"/>
</dbReference>
<proteinExistence type="predicted"/>
<reference evidence="2 3" key="1">
    <citation type="submission" date="2017-11" db="EMBL/GenBank/DDBJ databases">
        <title>Genome-resolved metagenomics identifies genetic mobility, metabolic interactions, and unexpected diversity in perchlorate-reducing communities.</title>
        <authorList>
            <person name="Barnum T.P."/>
            <person name="Figueroa I.A."/>
            <person name="Carlstrom C.I."/>
            <person name="Lucas L.N."/>
            <person name="Engelbrektson A.L."/>
            <person name="Coates J.D."/>
        </authorList>
    </citation>
    <scope>NUCLEOTIDE SEQUENCE [LARGE SCALE GENOMIC DNA]</scope>
    <source>
        <strain evidence="2">BM301</strain>
    </source>
</reference>
<dbReference type="InterPro" id="IPR007214">
    <property type="entry name" value="YbaK/aa-tRNA-synth-assoc-dom"/>
</dbReference>
<dbReference type="AlphaFoldDB" id="A0A2N6CZB7"/>
<gene>
    <name evidence="2" type="ORF">C0630_03870</name>
</gene>
<dbReference type="PANTHER" id="PTHR30411">
    <property type="entry name" value="CYTOPLASMIC PROTEIN"/>
    <property type="match status" value="1"/>
</dbReference>
<organism evidence="2 3">
    <name type="scientific">Sedimenticola selenatireducens</name>
    <dbReference type="NCBI Taxonomy" id="191960"/>
    <lineage>
        <taxon>Bacteria</taxon>
        <taxon>Pseudomonadati</taxon>
        <taxon>Pseudomonadota</taxon>
        <taxon>Gammaproteobacteria</taxon>
        <taxon>Chromatiales</taxon>
        <taxon>Sedimenticolaceae</taxon>
        <taxon>Sedimenticola</taxon>
    </lineage>
</organism>
<dbReference type="Pfam" id="PF04073">
    <property type="entry name" value="tRNA_edit"/>
    <property type="match status" value="1"/>
</dbReference>
<dbReference type="STRING" id="1111735.GCA_000428045_03888"/>
<dbReference type="Proteomes" id="UP000235015">
    <property type="component" value="Unassembled WGS sequence"/>
</dbReference>
<name>A0A2N6CZB7_9GAMM</name>
<dbReference type="CDD" id="cd04333">
    <property type="entry name" value="ProX_deacylase"/>
    <property type="match status" value="1"/>
</dbReference>
<protein>
    <submittedName>
        <fullName evidence="2">Aminoacyl-tRNA deacylase</fullName>
    </submittedName>
</protein>
<dbReference type="Gene3D" id="3.90.960.10">
    <property type="entry name" value="YbaK/aminoacyl-tRNA synthetase-associated domain"/>
    <property type="match status" value="1"/>
</dbReference>
<sequence>MIPDRVSDILKTHGLKALEFEPGSTPTSELAAQRIGVAVGQIAKSMLFKGKNGMFYLAVCPGDRRVCSKKMKSETGTKVRMAREDETEAVTGFRPGGVCPFGVEGVETLLDIGLADYPLVYPAAGNDASGVPLTFEQLQQVTGGRVVDVMER</sequence>
<evidence type="ECO:0000313" key="3">
    <source>
        <dbReference type="Proteomes" id="UP000235015"/>
    </source>
</evidence>